<dbReference type="Gene3D" id="3.30.750.24">
    <property type="entry name" value="STAS domain"/>
    <property type="match status" value="1"/>
</dbReference>
<accession>A0A1H9XW74</accession>
<dbReference type="Proteomes" id="UP000199028">
    <property type="component" value="Unassembled WGS sequence"/>
</dbReference>
<dbReference type="OrthoDB" id="3481860at2"/>
<dbReference type="InterPro" id="IPR002645">
    <property type="entry name" value="STAS_dom"/>
</dbReference>
<evidence type="ECO:0000259" key="3">
    <source>
        <dbReference type="PROSITE" id="PS50801"/>
    </source>
</evidence>
<evidence type="ECO:0000256" key="1">
    <source>
        <dbReference type="ARBA" id="ARBA00009013"/>
    </source>
</evidence>
<keyword evidence="5" id="KW-1185">Reference proteome</keyword>
<reference evidence="5" key="1">
    <citation type="submission" date="2016-10" db="EMBL/GenBank/DDBJ databases">
        <authorList>
            <person name="Varghese N."/>
            <person name="Submissions S."/>
        </authorList>
    </citation>
    <scope>NUCLEOTIDE SEQUENCE [LARGE SCALE GENOMIC DNA]</scope>
    <source>
        <strain evidence="5">CGMCC 4.578</strain>
    </source>
</reference>
<name>A0A1H9XW74_9PSEU</name>
<dbReference type="PROSITE" id="PS50801">
    <property type="entry name" value="STAS"/>
    <property type="match status" value="1"/>
</dbReference>
<dbReference type="AlphaFoldDB" id="A0A1H9XW74"/>
<protein>
    <recommendedName>
        <fullName evidence="2">Anti-sigma factor antagonist</fullName>
    </recommendedName>
</protein>
<sequence length="118" mass="12053">MSTRFSATTKAVPTGLVLTLAGELDSATAPAANQAVQRLALRDGDQLIVDLTGLTFCDSSGIAALIAARARARGAGATIALAAVPRHLTKVFGLLGLTDLFVVHPTAEHAQQAPAAEH</sequence>
<dbReference type="SUPFAM" id="SSF52091">
    <property type="entry name" value="SpoIIaa-like"/>
    <property type="match status" value="1"/>
</dbReference>
<dbReference type="PANTHER" id="PTHR33495:SF2">
    <property type="entry name" value="ANTI-SIGMA FACTOR ANTAGONIST TM_1081-RELATED"/>
    <property type="match status" value="1"/>
</dbReference>
<feature type="domain" description="STAS" evidence="3">
    <location>
        <begin position="5"/>
        <end position="117"/>
    </location>
</feature>
<dbReference type="Pfam" id="PF13466">
    <property type="entry name" value="STAS_2"/>
    <property type="match status" value="1"/>
</dbReference>
<evidence type="ECO:0000256" key="2">
    <source>
        <dbReference type="RuleBase" id="RU003749"/>
    </source>
</evidence>
<dbReference type="InterPro" id="IPR058548">
    <property type="entry name" value="MlaB-like_STAS"/>
</dbReference>
<dbReference type="RefSeq" id="WP_090072683.1">
    <property type="nucleotide sequence ID" value="NZ_FOFT01000019.1"/>
</dbReference>
<dbReference type="PANTHER" id="PTHR33495">
    <property type="entry name" value="ANTI-SIGMA FACTOR ANTAGONIST TM_1081-RELATED-RELATED"/>
    <property type="match status" value="1"/>
</dbReference>
<dbReference type="CDD" id="cd07043">
    <property type="entry name" value="STAS_anti-anti-sigma_factors"/>
    <property type="match status" value="1"/>
</dbReference>
<dbReference type="InterPro" id="IPR036513">
    <property type="entry name" value="STAS_dom_sf"/>
</dbReference>
<comment type="similarity">
    <text evidence="1 2">Belongs to the anti-sigma-factor antagonist family.</text>
</comment>
<evidence type="ECO:0000313" key="4">
    <source>
        <dbReference type="EMBL" id="SES50366.1"/>
    </source>
</evidence>
<dbReference type="GO" id="GO:0043856">
    <property type="term" value="F:anti-sigma factor antagonist activity"/>
    <property type="evidence" value="ECO:0007669"/>
    <property type="project" value="InterPro"/>
</dbReference>
<dbReference type="NCBIfam" id="TIGR00377">
    <property type="entry name" value="ant_ant_sig"/>
    <property type="match status" value="1"/>
</dbReference>
<evidence type="ECO:0000313" key="5">
    <source>
        <dbReference type="Proteomes" id="UP000199028"/>
    </source>
</evidence>
<gene>
    <name evidence="4" type="ORF">SAMN05216195_119223</name>
</gene>
<proteinExistence type="inferred from homology"/>
<dbReference type="EMBL" id="FOFT01000019">
    <property type="protein sequence ID" value="SES50366.1"/>
    <property type="molecule type" value="Genomic_DNA"/>
</dbReference>
<dbReference type="InterPro" id="IPR003658">
    <property type="entry name" value="Anti-sigma_ant"/>
</dbReference>
<organism evidence="4 5">
    <name type="scientific">Lentzea flaviverrucosa</name>
    <dbReference type="NCBI Taxonomy" id="200379"/>
    <lineage>
        <taxon>Bacteria</taxon>
        <taxon>Bacillati</taxon>
        <taxon>Actinomycetota</taxon>
        <taxon>Actinomycetes</taxon>
        <taxon>Pseudonocardiales</taxon>
        <taxon>Pseudonocardiaceae</taxon>
        <taxon>Lentzea</taxon>
    </lineage>
</organism>